<keyword evidence="1" id="KW-0812">Transmembrane</keyword>
<feature type="transmembrane region" description="Helical" evidence="1">
    <location>
        <begin position="36"/>
        <end position="53"/>
    </location>
</feature>
<accession>E6KYE2</accession>
<gene>
    <name evidence="2" type="ORF">HMPREF9064_1174</name>
</gene>
<keyword evidence="1" id="KW-0472">Membrane</keyword>
<evidence type="ECO:0000313" key="2">
    <source>
        <dbReference type="EMBL" id="EFU67496.1"/>
    </source>
</evidence>
<reference evidence="2 3" key="1">
    <citation type="submission" date="2010-12" db="EMBL/GenBank/DDBJ databases">
        <authorList>
            <person name="Muzny D."/>
            <person name="Qin X."/>
            <person name="Deng J."/>
            <person name="Jiang H."/>
            <person name="Liu Y."/>
            <person name="Qu J."/>
            <person name="Song X.-Z."/>
            <person name="Zhang L."/>
            <person name="Thornton R."/>
            <person name="Coyle M."/>
            <person name="Francisco L."/>
            <person name="Jackson L."/>
            <person name="Javaid M."/>
            <person name="Korchina V."/>
            <person name="Kovar C."/>
            <person name="Mata R."/>
            <person name="Mathew T."/>
            <person name="Ngo R."/>
            <person name="Nguyen L."/>
            <person name="Nguyen N."/>
            <person name="Okwuonu G."/>
            <person name="Ongeri F."/>
            <person name="Pham C."/>
            <person name="Simmons D."/>
            <person name="Wilczek-Boney K."/>
            <person name="Hale W."/>
            <person name="Jakkamsetti A."/>
            <person name="Pham P."/>
            <person name="Ruth R."/>
            <person name="San Lucas F."/>
            <person name="Warren J."/>
            <person name="Zhang J."/>
            <person name="Zhao Z."/>
            <person name="Zhou C."/>
            <person name="Zhu D."/>
            <person name="Lee S."/>
            <person name="Bess C."/>
            <person name="Blankenburg K."/>
            <person name="Forbes L."/>
            <person name="Fu Q."/>
            <person name="Gubbala S."/>
            <person name="Hirani K."/>
            <person name="Jayaseelan J.C."/>
            <person name="Lara F."/>
            <person name="Munidasa M."/>
            <person name="Palculict T."/>
            <person name="Patil S."/>
            <person name="Pu L.-L."/>
            <person name="Saada N."/>
            <person name="Tang L."/>
            <person name="Weissenberger G."/>
            <person name="Zhu Y."/>
            <person name="Hemphill L."/>
            <person name="Shang Y."/>
            <person name="Youmans B."/>
            <person name="Ayvaz T."/>
            <person name="Ross M."/>
            <person name="Santibanez J."/>
            <person name="Aqrawi P."/>
            <person name="Gross S."/>
            <person name="Joshi V."/>
            <person name="Fowler G."/>
            <person name="Nazareth L."/>
            <person name="Reid J."/>
            <person name="Worley K."/>
            <person name="Petrosino J."/>
            <person name="Highlander S."/>
            <person name="Gibbs R."/>
        </authorList>
    </citation>
    <scope>NUCLEOTIDE SEQUENCE [LARGE SCALE GENOMIC DNA]</scope>
    <source>
        <strain evidence="2 3">ATCC 33393</strain>
    </source>
</reference>
<protein>
    <submittedName>
        <fullName evidence="2">Uncharacterized protein</fullName>
    </submittedName>
</protein>
<name>E6KYE2_9PAST</name>
<dbReference type="AlphaFoldDB" id="E6KYE2"/>
<organism evidence="2 3">
    <name type="scientific">Aggregatibacter segnis ATCC 33393</name>
    <dbReference type="NCBI Taxonomy" id="888057"/>
    <lineage>
        <taxon>Bacteria</taxon>
        <taxon>Pseudomonadati</taxon>
        <taxon>Pseudomonadota</taxon>
        <taxon>Gammaproteobacteria</taxon>
        <taxon>Pasteurellales</taxon>
        <taxon>Pasteurellaceae</taxon>
        <taxon>Aggregatibacter</taxon>
    </lineage>
</organism>
<dbReference type="Proteomes" id="UP000032871">
    <property type="component" value="Unassembled WGS sequence"/>
</dbReference>
<feature type="transmembrane region" description="Helical" evidence="1">
    <location>
        <begin position="12"/>
        <end position="30"/>
    </location>
</feature>
<keyword evidence="3" id="KW-1185">Reference proteome</keyword>
<keyword evidence="1" id="KW-1133">Transmembrane helix</keyword>
<dbReference type="HOGENOM" id="CLU_1514807_0_0_6"/>
<sequence>MKIFKAKHIISIVLIMAVIVQLTIYFGKLLDLKDSITVFTSSIVTAAGWYWAAHLNHRTFERSEFIKNKDKLTNLVDSCFDKLDELFSKRETTPEDIEIFITEKTTEIENKASQLSRVFKSEIIFLTTDTLTKMKSYPLDLFENNNTFHEKKSKLQKFRTDVLEEIDQNYEEWLKKL</sequence>
<dbReference type="EMBL" id="AEPS01000007">
    <property type="protein sequence ID" value="EFU67496.1"/>
    <property type="molecule type" value="Genomic_DNA"/>
</dbReference>
<proteinExistence type="predicted"/>
<evidence type="ECO:0000256" key="1">
    <source>
        <dbReference type="SAM" id="Phobius"/>
    </source>
</evidence>
<evidence type="ECO:0000313" key="3">
    <source>
        <dbReference type="Proteomes" id="UP000032871"/>
    </source>
</evidence>
<comment type="caution">
    <text evidence="2">The sequence shown here is derived from an EMBL/GenBank/DDBJ whole genome shotgun (WGS) entry which is preliminary data.</text>
</comment>